<dbReference type="EMBL" id="CP090892">
    <property type="protein sequence ID" value="ULU03798.1"/>
    <property type="molecule type" value="Genomic_DNA"/>
</dbReference>
<protein>
    <submittedName>
        <fullName evidence="1">Uncharacterized protein</fullName>
    </submittedName>
</protein>
<gene>
    <name evidence="1" type="ORF">L3Y34_016933</name>
</gene>
<evidence type="ECO:0000313" key="2">
    <source>
        <dbReference type="Proteomes" id="UP000827892"/>
    </source>
</evidence>
<organism evidence="1 2">
    <name type="scientific">Caenorhabditis briggsae</name>
    <dbReference type="NCBI Taxonomy" id="6238"/>
    <lineage>
        <taxon>Eukaryota</taxon>
        <taxon>Metazoa</taxon>
        <taxon>Ecdysozoa</taxon>
        <taxon>Nematoda</taxon>
        <taxon>Chromadorea</taxon>
        <taxon>Rhabditida</taxon>
        <taxon>Rhabditina</taxon>
        <taxon>Rhabditomorpha</taxon>
        <taxon>Rhabditoidea</taxon>
        <taxon>Rhabditidae</taxon>
        <taxon>Peloderinae</taxon>
        <taxon>Caenorhabditis</taxon>
    </lineage>
</organism>
<reference evidence="1 2" key="1">
    <citation type="submission" date="2022-05" db="EMBL/GenBank/DDBJ databases">
        <title>Chromosome-level reference genomes for two strains of Caenorhabditis briggsae: an improved platform for comparative genomics.</title>
        <authorList>
            <person name="Stevens L."/>
            <person name="Andersen E.C."/>
        </authorList>
    </citation>
    <scope>NUCLEOTIDE SEQUENCE [LARGE SCALE GENOMIC DNA]</scope>
    <source>
        <strain evidence="1">QX1410_ONT</strain>
        <tissue evidence="1">Whole-organism</tissue>
    </source>
</reference>
<accession>A0AAE9ISB4</accession>
<evidence type="ECO:0000313" key="1">
    <source>
        <dbReference type="EMBL" id="ULU03798.1"/>
    </source>
</evidence>
<dbReference type="AlphaFoldDB" id="A0AAE9ISB4"/>
<dbReference type="Proteomes" id="UP000827892">
    <property type="component" value="Chromosome II"/>
</dbReference>
<proteinExistence type="predicted"/>
<sequence>MRMDLANAVRITRIANNPDSARPDSCALIIMDTVVEVQESSQNAPPLLL</sequence>
<name>A0AAE9ISB4_CAEBR</name>